<gene>
    <name evidence="2" type="ORF">PAPYR_13122</name>
</gene>
<sequence>MSLTLSSPFPAQTPPVQVMVMDTESRPRRSQPGSAAPASLRPPAKQLVGRQQTLRSAHLRVAVGPLRQHWMSSRALGSMLPPPPMEPPQQPEVEAQPLSQRRVVPDNFLLPFLDQGPRVFDQTHSEMED</sequence>
<feature type="compositionally biased region" description="Polar residues" evidence="1">
    <location>
        <begin position="1"/>
        <end position="10"/>
    </location>
</feature>
<evidence type="ECO:0000256" key="1">
    <source>
        <dbReference type="SAM" id="MobiDB-lite"/>
    </source>
</evidence>
<feature type="region of interest" description="Disordered" evidence="1">
    <location>
        <begin position="75"/>
        <end position="96"/>
    </location>
</feature>
<dbReference type="EMBL" id="JAPMOS010000423">
    <property type="protein sequence ID" value="KAJ4452652.1"/>
    <property type="molecule type" value="Genomic_DNA"/>
</dbReference>
<protein>
    <submittedName>
        <fullName evidence="2">Uncharacterized protein</fullName>
    </submittedName>
</protein>
<keyword evidence="3" id="KW-1185">Reference proteome</keyword>
<evidence type="ECO:0000313" key="2">
    <source>
        <dbReference type="EMBL" id="KAJ4452652.1"/>
    </source>
</evidence>
<feature type="compositionally biased region" description="Pro residues" evidence="1">
    <location>
        <begin position="80"/>
        <end position="90"/>
    </location>
</feature>
<evidence type="ECO:0000313" key="3">
    <source>
        <dbReference type="Proteomes" id="UP001141327"/>
    </source>
</evidence>
<reference evidence="2" key="1">
    <citation type="journal article" date="2022" name="bioRxiv">
        <title>Genomics of Preaxostyla Flagellates Illuminates Evolutionary Transitions and the Path Towards Mitochondrial Loss.</title>
        <authorList>
            <person name="Novak L.V.F."/>
            <person name="Treitli S.C."/>
            <person name="Pyrih J."/>
            <person name="Halakuc P."/>
            <person name="Pipaliya S.V."/>
            <person name="Vacek V."/>
            <person name="Brzon O."/>
            <person name="Soukal P."/>
            <person name="Eme L."/>
            <person name="Dacks J.B."/>
            <person name="Karnkowska A."/>
            <person name="Elias M."/>
            <person name="Hampl V."/>
        </authorList>
    </citation>
    <scope>NUCLEOTIDE SEQUENCE</scope>
    <source>
        <strain evidence="2">RCP-MX</strain>
    </source>
</reference>
<feature type="region of interest" description="Disordered" evidence="1">
    <location>
        <begin position="1"/>
        <end position="45"/>
    </location>
</feature>
<organism evidence="2 3">
    <name type="scientific">Paratrimastix pyriformis</name>
    <dbReference type="NCBI Taxonomy" id="342808"/>
    <lineage>
        <taxon>Eukaryota</taxon>
        <taxon>Metamonada</taxon>
        <taxon>Preaxostyla</taxon>
        <taxon>Paratrimastigidae</taxon>
        <taxon>Paratrimastix</taxon>
    </lineage>
</organism>
<comment type="caution">
    <text evidence="2">The sequence shown here is derived from an EMBL/GenBank/DDBJ whole genome shotgun (WGS) entry which is preliminary data.</text>
</comment>
<name>A0ABQ8U0S6_9EUKA</name>
<dbReference type="Proteomes" id="UP001141327">
    <property type="component" value="Unassembled WGS sequence"/>
</dbReference>
<proteinExistence type="predicted"/>
<accession>A0ABQ8U0S6</accession>